<dbReference type="Proteomes" id="UP001043456">
    <property type="component" value="Unassembled WGS sequence"/>
</dbReference>
<evidence type="ECO:0000313" key="1">
    <source>
        <dbReference type="EMBL" id="GIJ92492.1"/>
    </source>
</evidence>
<evidence type="ECO:0000313" key="2">
    <source>
        <dbReference type="Proteomes" id="UP001043456"/>
    </source>
</evidence>
<gene>
    <name evidence="1" type="ORF">Asppvi_001770</name>
</gene>
<comment type="caution">
    <text evidence="1">The sequence shown here is derived from an EMBL/GenBank/DDBJ whole genome shotgun (WGS) entry which is preliminary data.</text>
</comment>
<dbReference type="OrthoDB" id="4507681at2759"/>
<name>A0A9P3BJJ0_9EURO</name>
<protein>
    <submittedName>
        <fullName evidence="1">Uncharacterized protein</fullName>
    </submittedName>
</protein>
<proteinExistence type="predicted"/>
<keyword evidence="2" id="KW-1185">Reference proteome</keyword>
<dbReference type="EMBL" id="BHVY01000010">
    <property type="protein sequence ID" value="GIJ92492.1"/>
    <property type="molecule type" value="Genomic_DNA"/>
</dbReference>
<dbReference type="GeneID" id="67000382"/>
<sequence>MFEHYLVESEGETGICNRGFDSTSTFLEIRSHSSIELLKSASTRLISTLIDLTSNIQKLRAQFFALTAPVMVPLCEFNASLGFPDNVDPQHGSPVIACYRRRLGKKTDLESRVAGLARGAQDASASARSATVTDGATITFSRLGGAHNHEYSALEHKVASGLWELAAKGEQGVQEAGDGDG</sequence>
<accession>A0A9P3BJJ0</accession>
<dbReference type="AlphaFoldDB" id="A0A9P3BJJ0"/>
<reference evidence="1 2" key="1">
    <citation type="submission" date="2018-10" db="EMBL/GenBank/DDBJ databases">
        <title>Pan-genome distribution and transcriptional activeness of fungal secondary metabolism genes in Aspergillus section Fumigati.</title>
        <authorList>
            <person name="Takahashi H."/>
            <person name="Umemura M."/>
            <person name="Ninomiya A."/>
            <person name="Kusuya Y."/>
            <person name="Urayama S."/>
            <person name="Shimizu M."/>
            <person name="Watanabe A."/>
            <person name="Kamei K."/>
            <person name="Yaguchi T."/>
            <person name="Hagiwara D."/>
        </authorList>
    </citation>
    <scope>NUCLEOTIDE SEQUENCE [LARGE SCALE GENOMIC DNA]</scope>
    <source>
        <strain evidence="1 2">IFM 55266</strain>
    </source>
</reference>
<dbReference type="RefSeq" id="XP_043163238.1">
    <property type="nucleotide sequence ID" value="XM_043307303.1"/>
</dbReference>
<organism evidence="1 2">
    <name type="scientific">Aspergillus pseudoviridinutans</name>
    <dbReference type="NCBI Taxonomy" id="1517512"/>
    <lineage>
        <taxon>Eukaryota</taxon>
        <taxon>Fungi</taxon>
        <taxon>Dikarya</taxon>
        <taxon>Ascomycota</taxon>
        <taxon>Pezizomycotina</taxon>
        <taxon>Eurotiomycetes</taxon>
        <taxon>Eurotiomycetidae</taxon>
        <taxon>Eurotiales</taxon>
        <taxon>Aspergillaceae</taxon>
        <taxon>Aspergillus</taxon>
        <taxon>Aspergillus subgen. Fumigati</taxon>
    </lineage>
</organism>